<dbReference type="Gene3D" id="3.40.50.1220">
    <property type="entry name" value="TPP-binding domain"/>
    <property type="match status" value="1"/>
</dbReference>
<dbReference type="Gene3D" id="3.40.50.970">
    <property type="match status" value="2"/>
</dbReference>
<keyword evidence="2 3" id="KW-0786">Thiamine pyrophosphate</keyword>
<dbReference type="FunFam" id="3.40.50.1220:FF:000008">
    <property type="entry name" value="Acetolactate synthase"/>
    <property type="match status" value="1"/>
</dbReference>
<dbReference type="GO" id="GO:0005948">
    <property type="term" value="C:acetolactate synthase complex"/>
    <property type="evidence" value="ECO:0007669"/>
    <property type="project" value="TreeGrafter"/>
</dbReference>
<name>A0A510XB27_9GAMM</name>
<evidence type="ECO:0000313" key="7">
    <source>
        <dbReference type="EMBL" id="GEK47745.1"/>
    </source>
</evidence>
<dbReference type="Pfam" id="PF02775">
    <property type="entry name" value="TPP_enzyme_C"/>
    <property type="match status" value="1"/>
</dbReference>
<feature type="domain" description="Thiamine pyrophosphate enzyme TPP-binding" evidence="5">
    <location>
        <begin position="393"/>
        <end position="553"/>
    </location>
</feature>
<feature type="domain" description="Thiamine pyrophosphate enzyme central" evidence="4">
    <location>
        <begin position="194"/>
        <end position="327"/>
    </location>
</feature>
<sequence>MAKMTAAEAAVHVLKKEGVDVAFGVPGAAINPFYAALRKVGGVDHVLARHVEGASHMAEGYTRTQPGNIGVCIGTSGPAGTDMITGLYSASADSIPILCITGQAPRAKLHKEDFQAVNIQEIAGPVTKWAITVLEPAQVPRAFQQAFHLMRSSRPGPVLLDLPIDVQMSEIEFDPDTYEPLPVYKPAATRAQAEKALELLNESERPLLVSGGGVINADASDLLTEFAELTGVPVIPTLMGWGTIPDDHPLMAGMVGLQTSHRYGNATMLASDFVMGIGNRWANRHTGEISTYTEGRKFVHVDIEPTQVGRIFGPDYGIVSDAKAALELFIEVAKEWKAAGKLKDRSQWAEECQERKRTLLRKTHFDNVPVKPQRVYEEMNKAFGKNTRYVSTIGLSQIAGAQFLHVYKPRHWINCGQAGPLGWTIPAALGVRRADPDAEVVALSGDYDFQFMIEELAAGAQFKLPYIHVLVNNSYLGLIRQAQRGFDMDYCVQLSFENVNCPEINDYGVDHVSVVEGLGCKALRVTQPEDIAPAFEEARKLMAEHRVPVVVEVILERVTNIAMGTDLGGVNEFEALAENQEDAPTSIASLT</sequence>
<dbReference type="InterPro" id="IPR029035">
    <property type="entry name" value="DHS-like_NAD/FAD-binding_dom"/>
</dbReference>
<dbReference type="CDD" id="cd07035">
    <property type="entry name" value="TPP_PYR_POX_like"/>
    <property type="match status" value="1"/>
</dbReference>
<dbReference type="Proteomes" id="UP000321275">
    <property type="component" value="Unassembled WGS sequence"/>
</dbReference>
<organism evidence="7 8">
    <name type="scientific">Bisbaumannia pacifica</name>
    <dbReference type="NCBI Taxonomy" id="77098"/>
    <lineage>
        <taxon>Bacteria</taxon>
        <taxon>Pseudomonadati</taxon>
        <taxon>Pseudomonadota</taxon>
        <taxon>Gammaproteobacteria</taxon>
        <taxon>Oceanospirillales</taxon>
        <taxon>Halomonadaceae</taxon>
        <taxon>Bisbaumannia</taxon>
    </lineage>
</organism>
<dbReference type="PANTHER" id="PTHR18968:SF14">
    <property type="entry name" value="GLYOXYLATE CARBOLIGASE"/>
    <property type="match status" value="1"/>
</dbReference>
<reference evidence="7 8" key="1">
    <citation type="submission" date="2019-07" db="EMBL/GenBank/DDBJ databases">
        <title>Whole genome shotgun sequence of Halomonas pacifica NBRC 102220.</title>
        <authorList>
            <person name="Hosoyama A."/>
            <person name="Uohara A."/>
            <person name="Ohji S."/>
            <person name="Ichikawa N."/>
        </authorList>
    </citation>
    <scope>NUCLEOTIDE SEQUENCE [LARGE SCALE GENOMIC DNA]</scope>
    <source>
        <strain evidence="7 8">NBRC 102220</strain>
    </source>
</reference>
<accession>A0A510XB27</accession>
<keyword evidence="7" id="KW-0436">Ligase</keyword>
<dbReference type="NCBIfam" id="NF008431">
    <property type="entry name" value="PRK11269.1"/>
    <property type="match status" value="1"/>
</dbReference>
<dbReference type="NCBIfam" id="TIGR01504">
    <property type="entry name" value="glyox_carbo_lig"/>
    <property type="match status" value="1"/>
</dbReference>
<dbReference type="AlphaFoldDB" id="A0A510XB27"/>
<comment type="similarity">
    <text evidence="1 3">Belongs to the TPP enzyme family.</text>
</comment>
<dbReference type="Pfam" id="PF02776">
    <property type="entry name" value="TPP_enzyme_N"/>
    <property type="match status" value="1"/>
</dbReference>
<dbReference type="PANTHER" id="PTHR18968">
    <property type="entry name" value="THIAMINE PYROPHOSPHATE ENZYMES"/>
    <property type="match status" value="1"/>
</dbReference>
<evidence type="ECO:0000256" key="2">
    <source>
        <dbReference type="ARBA" id="ARBA00023052"/>
    </source>
</evidence>
<evidence type="ECO:0000259" key="5">
    <source>
        <dbReference type="Pfam" id="PF02775"/>
    </source>
</evidence>
<protein>
    <submittedName>
        <fullName evidence="7">Glyoxylate carboligase</fullName>
    </submittedName>
</protein>
<dbReference type="GO" id="GO:0009028">
    <property type="term" value="F:tartronate-semialdehyde synthase activity"/>
    <property type="evidence" value="ECO:0007669"/>
    <property type="project" value="InterPro"/>
</dbReference>
<dbReference type="GO" id="GO:0009099">
    <property type="term" value="P:L-valine biosynthetic process"/>
    <property type="evidence" value="ECO:0007669"/>
    <property type="project" value="TreeGrafter"/>
</dbReference>
<dbReference type="InterPro" id="IPR011766">
    <property type="entry name" value="TPP_enzyme_TPP-bd"/>
</dbReference>
<dbReference type="InterPro" id="IPR029061">
    <property type="entry name" value="THDP-binding"/>
</dbReference>
<dbReference type="GO" id="GO:0016874">
    <property type="term" value="F:ligase activity"/>
    <property type="evidence" value="ECO:0007669"/>
    <property type="project" value="UniProtKB-KW"/>
</dbReference>
<evidence type="ECO:0000259" key="4">
    <source>
        <dbReference type="Pfam" id="PF00205"/>
    </source>
</evidence>
<dbReference type="GO" id="GO:0009097">
    <property type="term" value="P:isoleucine biosynthetic process"/>
    <property type="evidence" value="ECO:0007669"/>
    <property type="project" value="TreeGrafter"/>
</dbReference>
<dbReference type="GO" id="GO:0050660">
    <property type="term" value="F:flavin adenine dinucleotide binding"/>
    <property type="evidence" value="ECO:0007669"/>
    <property type="project" value="TreeGrafter"/>
</dbReference>
<dbReference type="InterPro" id="IPR012001">
    <property type="entry name" value="Thiamin_PyroP_enz_TPP-bd_dom"/>
</dbReference>
<dbReference type="GO" id="GO:0000287">
    <property type="term" value="F:magnesium ion binding"/>
    <property type="evidence" value="ECO:0007669"/>
    <property type="project" value="InterPro"/>
</dbReference>
<dbReference type="Pfam" id="PF00205">
    <property type="entry name" value="TPP_enzyme_M"/>
    <property type="match status" value="1"/>
</dbReference>
<feature type="domain" description="Thiamine pyrophosphate enzyme N-terminal TPP-binding" evidence="6">
    <location>
        <begin position="4"/>
        <end position="121"/>
    </location>
</feature>
<evidence type="ECO:0000313" key="8">
    <source>
        <dbReference type="Proteomes" id="UP000321275"/>
    </source>
</evidence>
<dbReference type="GO" id="GO:0009436">
    <property type="term" value="P:glyoxylate catabolic process"/>
    <property type="evidence" value="ECO:0007669"/>
    <property type="project" value="InterPro"/>
</dbReference>
<evidence type="ECO:0000256" key="3">
    <source>
        <dbReference type="RuleBase" id="RU362132"/>
    </source>
</evidence>
<dbReference type="OrthoDB" id="9785953at2"/>
<dbReference type="SUPFAM" id="SSF52467">
    <property type="entry name" value="DHS-like NAD/FAD-binding domain"/>
    <property type="match status" value="1"/>
</dbReference>
<gene>
    <name evidence="7" type="primary">gcl</name>
    <name evidence="7" type="ORF">HPA02_20280</name>
</gene>
<evidence type="ECO:0000259" key="6">
    <source>
        <dbReference type="Pfam" id="PF02776"/>
    </source>
</evidence>
<dbReference type="InterPro" id="IPR045229">
    <property type="entry name" value="TPP_enz"/>
</dbReference>
<evidence type="ECO:0000256" key="1">
    <source>
        <dbReference type="ARBA" id="ARBA00007812"/>
    </source>
</evidence>
<dbReference type="RefSeq" id="WP_146803084.1">
    <property type="nucleotide sequence ID" value="NZ_BJUK01000020.1"/>
</dbReference>
<dbReference type="InterPro" id="IPR006397">
    <property type="entry name" value="Glyox_carbo_lig"/>
</dbReference>
<dbReference type="GO" id="GO:0030976">
    <property type="term" value="F:thiamine pyrophosphate binding"/>
    <property type="evidence" value="ECO:0007669"/>
    <property type="project" value="InterPro"/>
</dbReference>
<proteinExistence type="inferred from homology"/>
<dbReference type="InterPro" id="IPR012000">
    <property type="entry name" value="Thiamin_PyroP_enz_cen_dom"/>
</dbReference>
<dbReference type="SUPFAM" id="SSF52518">
    <property type="entry name" value="Thiamin diphosphate-binding fold (THDP-binding)"/>
    <property type="match status" value="2"/>
</dbReference>
<keyword evidence="8" id="KW-1185">Reference proteome</keyword>
<dbReference type="EMBL" id="BJUK01000020">
    <property type="protein sequence ID" value="GEK47745.1"/>
    <property type="molecule type" value="Genomic_DNA"/>
</dbReference>
<comment type="caution">
    <text evidence="7">The sequence shown here is derived from an EMBL/GenBank/DDBJ whole genome shotgun (WGS) entry which is preliminary data.</text>
</comment>
<dbReference type="FunFam" id="3.40.50.970:FF:000007">
    <property type="entry name" value="Acetolactate synthase"/>
    <property type="match status" value="1"/>
</dbReference>